<feature type="domain" description="Peptidase M12A" evidence="18">
    <location>
        <begin position="1"/>
        <end position="166"/>
    </location>
</feature>
<dbReference type="InterPro" id="IPR006026">
    <property type="entry name" value="Peptidase_Metallo"/>
</dbReference>
<dbReference type="FunFam" id="2.60.120.290:FF:000007">
    <property type="entry name" value="Metalloendopeptidase"/>
    <property type="match status" value="1"/>
</dbReference>
<dbReference type="InterPro" id="IPR000859">
    <property type="entry name" value="CUB_dom"/>
</dbReference>
<feature type="domain" description="CUB" evidence="17">
    <location>
        <begin position="594"/>
        <end position="673"/>
    </location>
</feature>
<dbReference type="PROSITE" id="PS01187">
    <property type="entry name" value="EGF_CA"/>
    <property type="match status" value="1"/>
</dbReference>
<keyword evidence="2 15" id="KW-0645">Protease</keyword>
<dbReference type="SUPFAM" id="SSF55486">
    <property type="entry name" value="Metalloproteases ('zincins'), catalytic domain"/>
    <property type="match status" value="1"/>
</dbReference>
<keyword evidence="8 15" id="KW-0482">Metalloprotease</keyword>
<organism evidence="19 20">
    <name type="scientific">Ficedula albicollis</name>
    <name type="common">Collared flycatcher</name>
    <name type="synonym">Muscicapa albicollis</name>
    <dbReference type="NCBI Taxonomy" id="59894"/>
    <lineage>
        <taxon>Eukaryota</taxon>
        <taxon>Metazoa</taxon>
        <taxon>Chordata</taxon>
        <taxon>Craniata</taxon>
        <taxon>Vertebrata</taxon>
        <taxon>Euteleostomi</taxon>
        <taxon>Archelosauria</taxon>
        <taxon>Archosauria</taxon>
        <taxon>Dinosauria</taxon>
        <taxon>Saurischia</taxon>
        <taxon>Theropoda</taxon>
        <taxon>Coelurosauria</taxon>
        <taxon>Aves</taxon>
        <taxon>Neognathae</taxon>
        <taxon>Neoaves</taxon>
        <taxon>Telluraves</taxon>
        <taxon>Australaves</taxon>
        <taxon>Passeriformes</taxon>
        <taxon>Muscicapidae</taxon>
        <taxon>Ficedula</taxon>
    </lineage>
</organism>
<dbReference type="STRING" id="59894.ENSFALP00000000033"/>
<dbReference type="HOGENOM" id="CLU_005140_0_0_1"/>
<evidence type="ECO:0000256" key="7">
    <source>
        <dbReference type="ARBA" id="ARBA00022833"/>
    </source>
</evidence>
<dbReference type="PROSITE" id="PS51864">
    <property type="entry name" value="ASTACIN"/>
    <property type="match status" value="1"/>
</dbReference>
<dbReference type="AlphaFoldDB" id="U3JB79"/>
<feature type="disulfide bond" evidence="15">
    <location>
        <begin position="31"/>
        <end position="32"/>
    </location>
</feature>
<keyword evidence="7 13" id="KW-0862">Zinc</keyword>
<evidence type="ECO:0000256" key="12">
    <source>
        <dbReference type="PIRSR" id="PIRSR001199-1"/>
    </source>
</evidence>
<dbReference type="Ensembl" id="ENSFALT00000000033.2">
    <property type="protein sequence ID" value="ENSFALP00000000033.2"/>
    <property type="gene ID" value="ENSFALG00000000021.2"/>
</dbReference>
<evidence type="ECO:0000259" key="18">
    <source>
        <dbReference type="PROSITE" id="PS51864"/>
    </source>
</evidence>
<dbReference type="FunFam" id="2.60.120.290:FF:000011">
    <property type="entry name" value="Metalloendopeptidase"/>
    <property type="match status" value="1"/>
</dbReference>
<dbReference type="SMART" id="SM00179">
    <property type="entry name" value="EGF_CA"/>
    <property type="match status" value="1"/>
</dbReference>
<feature type="binding site" evidence="13 15">
    <location>
        <position position="63"/>
    </location>
    <ligand>
        <name>Zn(2+)</name>
        <dbReference type="ChEBI" id="CHEBI:29105"/>
        <note>catalytic</note>
    </ligand>
</feature>
<dbReference type="EC" id="3.4.24.-" evidence="16"/>
<keyword evidence="4" id="KW-0732">Signal</keyword>
<protein>
    <recommendedName>
        <fullName evidence="16">Metalloendopeptidase</fullName>
        <ecNumber evidence="16">3.4.24.-</ecNumber>
    </recommendedName>
</protein>
<dbReference type="Pfam" id="PF01400">
    <property type="entry name" value="Astacin"/>
    <property type="match status" value="1"/>
</dbReference>
<dbReference type="InterPro" id="IPR001506">
    <property type="entry name" value="Peptidase_M12A"/>
</dbReference>
<dbReference type="InterPro" id="IPR000152">
    <property type="entry name" value="EGF-type_Asp/Asn_hydroxyl_site"/>
</dbReference>
<keyword evidence="6 15" id="KW-0378">Hydrolase</keyword>
<evidence type="ECO:0000256" key="3">
    <source>
        <dbReference type="ARBA" id="ARBA00022723"/>
    </source>
</evidence>
<dbReference type="InterPro" id="IPR001881">
    <property type="entry name" value="EGF-like_Ca-bd_dom"/>
</dbReference>
<dbReference type="PIRSF" id="PIRSF001199">
    <property type="entry name" value="BMP_1/tolloid-like"/>
    <property type="match status" value="1"/>
</dbReference>
<sequence>MRHWEKHTCVTFLERNDEDSYIVFTYRPCGCCSYVGRRGGGPQAISIGKNCDKFGIVVHELGHVIGFWHEHTRPDRDDHVSIIRENIQPGQEYNFLKMEPEEVESLGETYDFDSIMHYARNTFSRGIFLDTILPKYDVNGVRPAIGQRTRLSKGDIAQARKLYRCPACGETLQDSQGNFSSPEFPNGYSAHMHCVWRISVTPGEKIILNFTTLDLYRSRLCWYDYVEVRDGFWRKATLRGNNPGPAARSSCPPAPPRAICGGDVKKDNGHIQSPNYPDDYRPSKVCVWKITVSEGYHVGLTFQSFEVGRPVEVTGAGWCRPAAACGGFLTKLNGSITSPGWPKEYPPNKNCIWQLVAPTQYRISLQFDFFETEGNDVCKYDFVEVRSGLTADSKLHGKFCGAEKPDVITSQYNNMRIEFKSDNTVSKKGFKAHFFSDKDECSKNNGGCQHECLNSFGSYECQCRSGFVLHDNKHDCKEAGCDHKVTSVSGTITSPNWPDKYPSKKECTWAISTTPGHRIKLTFSELDVEAQQECTYDHLEIFDGKDAKAPALGRFCGAKEPEPIVSSGNKMFLKFVSDNSIQKKGFEATHTTVCGGQVRAEVKTKDLYSHAQFGDNNYPGGSDCEWVIMAEEGFGVELIFQTFEIEEEADCGYDYMELFDGYDGTAPRLGRFC</sequence>
<dbReference type="PROSITE" id="PS01186">
    <property type="entry name" value="EGF_2"/>
    <property type="match status" value="1"/>
</dbReference>
<name>U3JB79_FICAL</name>
<feature type="binding site" evidence="13 15">
    <location>
        <position position="59"/>
    </location>
    <ligand>
        <name>Zn(2+)</name>
        <dbReference type="ChEBI" id="CHEBI:29105"/>
        <note>catalytic</note>
    </ligand>
</feature>
<reference evidence="19" key="1">
    <citation type="submission" date="2025-08" db="UniProtKB">
        <authorList>
            <consortium name="Ensembl"/>
        </authorList>
    </citation>
    <scope>IDENTIFICATION</scope>
</reference>
<evidence type="ECO:0000256" key="5">
    <source>
        <dbReference type="ARBA" id="ARBA00022737"/>
    </source>
</evidence>
<dbReference type="Gene3D" id="3.40.390.10">
    <property type="entry name" value="Collagenase (Catalytic Domain)"/>
    <property type="match status" value="1"/>
</dbReference>
<dbReference type="PANTHER" id="PTHR24251:SF53">
    <property type="entry name" value="BONE MORPHOGENETIC PROTEIN 1"/>
    <property type="match status" value="1"/>
</dbReference>
<evidence type="ECO:0000256" key="1">
    <source>
        <dbReference type="ARBA" id="ARBA00022536"/>
    </source>
</evidence>
<evidence type="ECO:0000256" key="8">
    <source>
        <dbReference type="ARBA" id="ARBA00023049"/>
    </source>
</evidence>
<reference evidence="19" key="2">
    <citation type="submission" date="2025-09" db="UniProtKB">
        <authorList>
            <consortium name="Ensembl"/>
        </authorList>
    </citation>
    <scope>IDENTIFICATION</scope>
</reference>
<dbReference type="Proteomes" id="UP000016665">
    <property type="component" value="Unplaced"/>
</dbReference>
<evidence type="ECO:0000256" key="15">
    <source>
        <dbReference type="PROSITE-ProRule" id="PRU01211"/>
    </source>
</evidence>
<dbReference type="SUPFAM" id="SSF57196">
    <property type="entry name" value="EGF/Laminin"/>
    <property type="match status" value="1"/>
</dbReference>
<dbReference type="GO" id="GO:0004222">
    <property type="term" value="F:metalloendopeptidase activity"/>
    <property type="evidence" value="ECO:0007669"/>
    <property type="project" value="UniProtKB-UniRule"/>
</dbReference>
<evidence type="ECO:0000256" key="10">
    <source>
        <dbReference type="ARBA" id="ARBA00023157"/>
    </source>
</evidence>
<dbReference type="SMART" id="SM00181">
    <property type="entry name" value="EGF"/>
    <property type="match status" value="1"/>
</dbReference>
<keyword evidence="11" id="KW-0325">Glycoprotein</keyword>
<keyword evidence="10 15" id="KW-1015">Disulfide bond</keyword>
<evidence type="ECO:0000256" key="9">
    <source>
        <dbReference type="ARBA" id="ARBA00023145"/>
    </source>
</evidence>
<dbReference type="SMART" id="SM00235">
    <property type="entry name" value="ZnMc"/>
    <property type="match status" value="1"/>
</dbReference>
<dbReference type="GO" id="GO:0008270">
    <property type="term" value="F:zinc ion binding"/>
    <property type="evidence" value="ECO:0007669"/>
    <property type="project" value="UniProtKB-UniRule"/>
</dbReference>
<dbReference type="InterPro" id="IPR018097">
    <property type="entry name" value="EGF_Ca-bd_CS"/>
</dbReference>
<gene>
    <name evidence="19" type="primary">BMP1</name>
</gene>
<evidence type="ECO:0000256" key="13">
    <source>
        <dbReference type="PIRSR" id="PIRSR001199-2"/>
    </source>
</evidence>
<evidence type="ECO:0000256" key="16">
    <source>
        <dbReference type="RuleBase" id="RU361183"/>
    </source>
</evidence>
<dbReference type="InterPro" id="IPR000742">
    <property type="entry name" value="EGF"/>
</dbReference>
<dbReference type="eggNOG" id="KOG3714">
    <property type="taxonomic scope" value="Eukaryota"/>
</dbReference>
<dbReference type="FunFam" id="2.10.25.10:FF:000022">
    <property type="entry name" value="Metalloendopeptidase"/>
    <property type="match status" value="1"/>
</dbReference>
<dbReference type="GO" id="GO:0005509">
    <property type="term" value="F:calcium ion binding"/>
    <property type="evidence" value="ECO:0007669"/>
    <property type="project" value="InterPro"/>
</dbReference>
<feature type="binding site" evidence="13 15">
    <location>
        <position position="69"/>
    </location>
    <ligand>
        <name>Zn(2+)</name>
        <dbReference type="ChEBI" id="CHEBI:29105"/>
        <note>catalytic</note>
    </ligand>
</feature>
<proteinExistence type="predicted"/>
<feature type="domain" description="CUB" evidence="17">
    <location>
        <begin position="325"/>
        <end position="437"/>
    </location>
</feature>
<evidence type="ECO:0000259" key="17">
    <source>
        <dbReference type="PROSITE" id="PS01180"/>
    </source>
</evidence>
<evidence type="ECO:0000313" key="20">
    <source>
        <dbReference type="Proteomes" id="UP000016665"/>
    </source>
</evidence>
<evidence type="ECO:0000256" key="11">
    <source>
        <dbReference type="ARBA" id="ARBA00023180"/>
    </source>
</evidence>
<evidence type="ECO:0000256" key="4">
    <source>
        <dbReference type="ARBA" id="ARBA00022729"/>
    </source>
</evidence>
<dbReference type="PROSITE" id="PS01180">
    <property type="entry name" value="CUB"/>
    <property type="match status" value="4"/>
</dbReference>
<dbReference type="Pfam" id="PF14670">
    <property type="entry name" value="FXa_inhibition"/>
    <property type="match status" value="1"/>
</dbReference>
<dbReference type="Pfam" id="PF00431">
    <property type="entry name" value="CUB"/>
    <property type="match status" value="5"/>
</dbReference>
<keyword evidence="5" id="KW-0677">Repeat</keyword>
<dbReference type="GO" id="GO:0042802">
    <property type="term" value="F:identical protein binding"/>
    <property type="evidence" value="ECO:0007669"/>
    <property type="project" value="Ensembl"/>
</dbReference>
<dbReference type="PANTHER" id="PTHR24251">
    <property type="entry name" value="OVOCHYMASE-RELATED"/>
    <property type="match status" value="1"/>
</dbReference>
<dbReference type="CDD" id="cd00041">
    <property type="entry name" value="CUB"/>
    <property type="match status" value="4"/>
</dbReference>
<comment type="caution">
    <text evidence="14">Lacks conserved residue(s) required for the propagation of feature annotation.</text>
</comment>
<dbReference type="InterPro" id="IPR024079">
    <property type="entry name" value="MetalloPept_cat_dom_sf"/>
</dbReference>
<dbReference type="SMART" id="SM00042">
    <property type="entry name" value="CUB"/>
    <property type="match status" value="4"/>
</dbReference>
<dbReference type="Gene3D" id="2.10.25.10">
    <property type="entry name" value="Laminin"/>
    <property type="match status" value="1"/>
</dbReference>
<dbReference type="GeneTree" id="ENSGT00940000157176"/>
<evidence type="ECO:0000256" key="2">
    <source>
        <dbReference type="ARBA" id="ARBA00022670"/>
    </source>
</evidence>
<accession>U3JB79</accession>
<dbReference type="FunFam" id="3.40.390.10:FF:000004">
    <property type="entry name" value="Metalloendopeptidase"/>
    <property type="match status" value="1"/>
</dbReference>
<dbReference type="GO" id="GO:0006508">
    <property type="term" value="P:proteolysis"/>
    <property type="evidence" value="ECO:0007669"/>
    <property type="project" value="UniProtKB-KW"/>
</dbReference>
<feature type="domain" description="CUB" evidence="17">
    <location>
        <begin position="481"/>
        <end position="593"/>
    </location>
</feature>
<feature type="active site" evidence="12 15">
    <location>
        <position position="60"/>
    </location>
</feature>
<dbReference type="SUPFAM" id="SSF49854">
    <property type="entry name" value="Spermadhesin, CUB domain"/>
    <property type="match status" value="5"/>
</dbReference>
<comment type="cofactor">
    <cofactor evidence="15 16">
        <name>Zn(2+)</name>
        <dbReference type="ChEBI" id="CHEBI:29105"/>
    </cofactor>
    <text evidence="15 16">Binds 1 zinc ion per subunit.</text>
</comment>
<keyword evidence="20" id="KW-1185">Reference proteome</keyword>
<evidence type="ECO:0000313" key="19">
    <source>
        <dbReference type="Ensembl" id="ENSFALP00000000033.2"/>
    </source>
</evidence>
<dbReference type="PRINTS" id="PR00480">
    <property type="entry name" value="ASTACIN"/>
</dbReference>
<feature type="domain" description="CUB" evidence="17">
    <location>
        <begin position="168"/>
        <end position="303"/>
    </location>
</feature>
<keyword evidence="1" id="KW-0245">EGF-like domain</keyword>
<dbReference type="Gene3D" id="2.60.120.290">
    <property type="entry name" value="Spermadhesin, CUB domain"/>
    <property type="match status" value="5"/>
</dbReference>
<keyword evidence="9" id="KW-0865">Zymogen</keyword>
<dbReference type="InterPro" id="IPR035914">
    <property type="entry name" value="Sperma_CUB_dom_sf"/>
</dbReference>
<evidence type="ECO:0000256" key="6">
    <source>
        <dbReference type="ARBA" id="ARBA00022801"/>
    </source>
</evidence>
<dbReference type="GO" id="GO:0061036">
    <property type="term" value="P:positive regulation of cartilage development"/>
    <property type="evidence" value="ECO:0007669"/>
    <property type="project" value="Ensembl"/>
</dbReference>
<evidence type="ECO:0000256" key="14">
    <source>
        <dbReference type="PROSITE-ProRule" id="PRU00059"/>
    </source>
</evidence>
<dbReference type="PROSITE" id="PS00010">
    <property type="entry name" value="ASX_HYDROXYL"/>
    <property type="match status" value="1"/>
</dbReference>
<keyword evidence="3 13" id="KW-0479">Metal-binding</keyword>
<dbReference type="InterPro" id="IPR015446">
    <property type="entry name" value="BMP_1/tolloid-like"/>
</dbReference>
<feature type="disulfide bond" evidence="15">
    <location>
        <begin position="29"/>
        <end position="51"/>
    </location>
</feature>